<feature type="transmembrane region" description="Helical" evidence="12">
    <location>
        <begin position="243"/>
        <end position="263"/>
    </location>
</feature>
<evidence type="ECO:0000256" key="4">
    <source>
        <dbReference type="ARBA" id="ARBA00022676"/>
    </source>
</evidence>
<feature type="compositionally biased region" description="Low complexity" evidence="11">
    <location>
        <begin position="9"/>
        <end position="23"/>
    </location>
</feature>
<feature type="transmembrane region" description="Helical" evidence="12">
    <location>
        <begin position="497"/>
        <end position="524"/>
    </location>
</feature>
<proteinExistence type="predicted"/>
<feature type="transmembrane region" description="Helical" evidence="12">
    <location>
        <begin position="1076"/>
        <end position="1094"/>
    </location>
</feature>
<keyword evidence="4" id="KW-0328">Glycosyltransferase</keyword>
<feature type="region of interest" description="Disordered" evidence="11">
    <location>
        <begin position="631"/>
        <end position="654"/>
    </location>
</feature>
<dbReference type="PANTHER" id="PTHR22914">
    <property type="entry name" value="CHITIN SYNTHASE"/>
    <property type="match status" value="1"/>
</dbReference>
<evidence type="ECO:0000256" key="5">
    <source>
        <dbReference type="ARBA" id="ARBA00022679"/>
    </source>
</evidence>
<evidence type="ECO:0000256" key="1">
    <source>
        <dbReference type="ARBA" id="ARBA00004651"/>
    </source>
</evidence>
<sequence length="1364" mass="150570">MLPKNTGYSSHPLPQQPSQSYSPTENNQPPRLPNVSAVSFTEPDGSNLSRGPNGPNRPQLSTTYSSKGPQKSYTNDDGSIQMDEPVAPILYADAGAYATGGGADFKKKKSLIRPDRERVDPGDRLFHYRQHAKNQTDVMASATGNLPDPTAAHVNRGMPQLRRGKSILAREVTNVSTRTSLIEETPIIGYEKKSGFWDRIAPGPVDGWMIYCWILTCWVPPFIMRVVFGKRTPEAQRAWREKIGLISIIACLMAAVGFLTFGFTQTVCGTPANRYHGGHIENGSLIMNGYSYDLSKWDHPAGGVFNGSQNPLYMDAWMAGGMDASFLFQDVNRHCLDVIKPTNDTGISVDSTNRNRMGWYFPCKLRPQNGTNTVDASNITSSYTCHTSSVARANYSSLTPAGQVYYTWADIKNPQRNLAVYQSNVLDLDLLNWLQSSQTTWPPLFDYLKSGNATYKGLDITMVGIRSGHQTEMNCLMDVITIGFIDTKTIGCVASDVVLYVSLVFIIGVVSAKFAMAVIFGWFLSWKLGNFKGETYAQRMARSEAIENWTDDIYRAAPSKYRPNVASGKGGKSKGTTFLPSTSRFSKADSMMVTASRPTTAYGGGGPNGGYTRSNTTSSYGTKGLLGAGRYTPPGSPMLHSSRSSNSLPFGGDSSNVHQSFSEASLAQASCPFPFNPNVIPQPSIDYEPFGFPLIHNILLVTAYSESIEGLRTTIDSLATTDYPNSHKVILVIADGMVRGSGSALKTPDIVLGMMKDLIIPADQVEAHSYVAIADGHKRHNMAKVYAGFYDYDDDTVEVSKQQRVPIVLVAKVGNPLEANDAKPGNRGKRDSQIVLMAFLQKVMFDERMTTFEYEFFNSLWRVTGVSPDRYEGVLCVDADTKVFPDSLTRMTAAFQSDGDIMGLCGETKIANKSETWVTMIQVFEYYISHHQTKAFEAVFGGVTCLPGCFSMYRIKAPKGDSGYWVPIMANPDIVEHYSENVVDTLHKKNLLLLGEDRYLSTLMLKTFPKRKMVFIPQAVCKTVVPDTFRVLLSQRRRWINSTIHNLFELLFVNDLCGTFCFSMQFVVFMELVGTLVLPAAIAFTLYIIIIAIIPSQVTPTLSLILLAIVLGLPGLLIVITSRKIAYVGWMLIYLFSLPIWNFVLPSYAYWHFDDFSWGETRKVESDGAKKEEVGHGDKDGEFDSSNIVMKRWAEFERERRWKSGNSSPRRLDTRYSIASTMENYENYHYHGGRPSASQVSGLMDGLITPGGASSDSYHSNSTGPFQDQTSHSSHHSELTSPGEYDGELGFDEGSSRPGVTLHDQGYAPQPSQSQDRVRRIARNAQKRQSGGYGPTAMSNVAVPPSSGPNGGGGGYARFDRSQQ</sequence>
<name>A0A0F7SY79_PHARH</name>
<feature type="transmembrane region" description="Helical" evidence="12">
    <location>
        <begin position="1127"/>
        <end position="1153"/>
    </location>
</feature>
<evidence type="ECO:0000256" key="7">
    <source>
        <dbReference type="ARBA" id="ARBA00022989"/>
    </source>
</evidence>
<dbReference type="GO" id="GO:0030428">
    <property type="term" value="C:cell septum"/>
    <property type="evidence" value="ECO:0007669"/>
    <property type="project" value="TreeGrafter"/>
</dbReference>
<protein>
    <recommendedName>
        <fullName evidence="2">chitin synthase</fullName>
        <ecNumber evidence="2">2.4.1.16</ecNumber>
    </recommendedName>
</protein>
<dbReference type="CDD" id="cd04190">
    <property type="entry name" value="Chitin_synth_C"/>
    <property type="match status" value="1"/>
</dbReference>
<dbReference type="InterPro" id="IPR029044">
    <property type="entry name" value="Nucleotide-diphossugar_trans"/>
</dbReference>
<dbReference type="Pfam" id="PF22997">
    <property type="entry name" value="CHS4"/>
    <property type="match status" value="1"/>
</dbReference>
<dbReference type="GO" id="GO:0006031">
    <property type="term" value="P:chitin biosynthetic process"/>
    <property type="evidence" value="ECO:0007669"/>
    <property type="project" value="TreeGrafter"/>
</dbReference>
<reference evidence="14" key="1">
    <citation type="submission" date="2014-08" db="EMBL/GenBank/DDBJ databases">
        <authorList>
            <person name="Sharma Rahul"/>
            <person name="Thines Marco"/>
        </authorList>
    </citation>
    <scope>NUCLEOTIDE SEQUENCE</scope>
</reference>
<feature type="region of interest" description="Disordered" evidence="11">
    <location>
        <begin position="1"/>
        <end position="81"/>
    </location>
</feature>
<feature type="compositionally biased region" description="Polar residues" evidence="11">
    <location>
        <begin position="639"/>
        <end position="654"/>
    </location>
</feature>
<evidence type="ECO:0000259" key="13">
    <source>
        <dbReference type="Pfam" id="PF22997"/>
    </source>
</evidence>
<dbReference type="GO" id="GO:0004100">
    <property type="term" value="F:chitin synthase activity"/>
    <property type="evidence" value="ECO:0007669"/>
    <property type="project" value="UniProtKB-EC"/>
</dbReference>
<dbReference type="SUPFAM" id="SSF53448">
    <property type="entry name" value="Nucleotide-diphospho-sugar transferases"/>
    <property type="match status" value="1"/>
</dbReference>
<evidence type="ECO:0000256" key="6">
    <source>
        <dbReference type="ARBA" id="ARBA00022692"/>
    </source>
</evidence>
<dbReference type="EMBL" id="LN483332">
    <property type="protein sequence ID" value="CED85505.1"/>
    <property type="molecule type" value="Genomic_DNA"/>
</dbReference>
<keyword evidence="5 14" id="KW-0808">Transferase</keyword>
<comment type="catalytic activity">
    <reaction evidence="10">
        <text>[(1-&gt;4)-N-acetyl-beta-D-glucosaminyl](n) + UDP-N-acetyl-alpha-D-glucosamine = [(1-&gt;4)-N-acetyl-beta-D-glucosaminyl](n+1) + UDP + H(+)</text>
        <dbReference type="Rhea" id="RHEA:16637"/>
        <dbReference type="Rhea" id="RHEA-COMP:9593"/>
        <dbReference type="Rhea" id="RHEA-COMP:9595"/>
        <dbReference type="ChEBI" id="CHEBI:15378"/>
        <dbReference type="ChEBI" id="CHEBI:17029"/>
        <dbReference type="ChEBI" id="CHEBI:57705"/>
        <dbReference type="ChEBI" id="CHEBI:58223"/>
        <dbReference type="EC" id="2.4.1.16"/>
    </reaction>
</comment>
<keyword evidence="7 12" id="KW-1133">Transmembrane helix</keyword>
<evidence type="ECO:0000313" key="14">
    <source>
        <dbReference type="EMBL" id="CED85505.1"/>
    </source>
</evidence>
<evidence type="ECO:0000256" key="2">
    <source>
        <dbReference type="ARBA" id="ARBA00012543"/>
    </source>
</evidence>
<feature type="domain" description="Chitin synthase 4-like" evidence="13">
    <location>
        <begin position="404"/>
        <end position="484"/>
    </location>
</feature>
<evidence type="ECO:0000256" key="8">
    <source>
        <dbReference type="ARBA" id="ARBA00023136"/>
    </source>
</evidence>
<keyword evidence="3" id="KW-1003">Cell membrane</keyword>
<comment type="subcellular location">
    <subcellularLocation>
        <location evidence="1">Cell membrane</location>
        <topology evidence="1">Multi-pass membrane protein</topology>
    </subcellularLocation>
</comment>
<evidence type="ECO:0000256" key="11">
    <source>
        <dbReference type="SAM" id="MobiDB-lite"/>
    </source>
</evidence>
<dbReference type="Pfam" id="PF03142">
    <property type="entry name" value="Chitin_synth_2"/>
    <property type="match status" value="1"/>
</dbReference>
<keyword evidence="9" id="KW-0325">Glycoprotein</keyword>
<dbReference type="PANTHER" id="PTHR22914:SF16">
    <property type="entry name" value="CHITIN SYNTHASE 3"/>
    <property type="match status" value="1"/>
</dbReference>
<keyword evidence="8 12" id="KW-0472">Membrane</keyword>
<feature type="transmembrane region" description="Helical" evidence="12">
    <location>
        <begin position="208"/>
        <end position="228"/>
    </location>
</feature>
<dbReference type="InterPro" id="IPR004835">
    <property type="entry name" value="Chitin_synth"/>
</dbReference>
<dbReference type="InterPro" id="IPR054295">
    <property type="entry name" value="CHS4-like_dom"/>
</dbReference>
<dbReference type="EC" id="2.4.1.16" evidence="2"/>
<evidence type="ECO:0000256" key="12">
    <source>
        <dbReference type="SAM" id="Phobius"/>
    </source>
</evidence>
<accession>A0A0F7SY79</accession>
<organism evidence="14">
    <name type="scientific">Phaffia rhodozyma</name>
    <name type="common">Yeast</name>
    <name type="synonym">Xanthophyllomyces dendrorhous</name>
    <dbReference type="NCBI Taxonomy" id="264483"/>
    <lineage>
        <taxon>Eukaryota</taxon>
        <taxon>Fungi</taxon>
        <taxon>Dikarya</taxon>
        <taxon>Basidiomycota</taxon>
        <taxon>Agaricomycotina</taxon>
        <taxon>Tremellomycetes</taxon>
        <taxon>Cystofilobasidiales</taxon>
        <taxon>Mrakiaceae</taxon>
        <taxon>Phaffia</taxon>
    </lineage>
</organism>
<evidence type="ECO:0000256" key="10">
    <source>
        <dbReference type="ARBA" id="ARBA00048014"/>
    </source>
</evidence>
<keyword evidence="6 12" id="KW-0812">Transmembrane</keyword>
<feature type="region of interest" description="Disordered" evidence="11">
    <location>
        <begin position="1241"/>
        <end position="1364"/>
    </location>
</feature>
<evidence type="ECO:0000256" key="3">
    <source>
        <dbReference type="ARBA" id="ARBA00022475"/>
    </source>
</evidence>
<feature type="compositionally biased region" description="Polar residues" evidence="11">
    <location>
        <begin position="36"/>
        <end position="78"/>
    </location>
</feature>
<dbReference type="GO" id="GO:0005886">
    <property type="term" value="C:plasma membrane"/>
    <property type="evidence" value="ECO:0007669"/>
    <property type="project" value="UniProtKB-SubCell"/>
</dbReference>
<evidence type="ECO:0000256" key="9">
    <source>
        <dbReference type="ARBA" id="ARBA00023180"/>
    </source>
</evidence>
<feature type="transmembrane region" description="Helical" evidence="12">
    <location>
        <begin position="1101"/>
        <end position="1121"/>
    </location>
</feature>
<feature type="compositionally biased region" description="Polar residues" evidence="11">
    <location>
        <begin position="1252"/>
        <end position="1270"/>
    </location>
</feature>